<dbReference type="PRINTS" id="PR00153">
    <property type="entry name" value="CSAPPISMRASE"/>
</dbReference>
<reference evidence="7" key="1">
    <citation type="submission" date="2016-11" db="EMBL/GenBank/DDBJ databases">
        <authorList>
            <person name="Guldener U."/>
        </authorList>
    </citation>
    <scope>NUCLEOTIDE SEQUENCE [LARGE SCALE GENOMIC DNA]</scope>
</reference>
<accession>A0A1L0CRD1</accession>
<evidence type="ECO:0000256" key="4">
    <source>
        <dbReference type="SAM" id="SignalP"/>
    </source>
</evidence>
<dbReference type="Gene3D" id="2.40.100.10">
    <property type="entry name" value="Cyclophilin-like"/>
    <property type="match status" value="1"/>
</dbReference>
<keyword evidence="7" id="KW-1185">Reference proteome</keyword>
<dbReference type="GO" id="GO:0016018">
    <property type="term" value="F:cyclosporin A binding"/>
    <property type="evidence" value="ECO:0007669"/>
    <property type="project" value="TreeGrafter"/>
</dbReference>
<feature type="domain" description="PPIase cyclophilin-type" evidence="5">
    <location>
        <begin position="51"/>
        <end position="194"/>
    </location>
</feature>
<evidence type="ECO:0000256" key="3">
    <source>
        <dbReference type="SAM" id="Phobius"/>
    </source>
</evidence>
<keyword evidence="3" id="KW-1133">Transmembrane helix</keyword>
<evidence type="ECO:0000313" key="6">
    <source>
        <dbReference type="EMBL" id="SGZ41113.1"/>
    </source>
</evidence>
<feature type="signal peptide" evidence="4">
    <location>
        <begin position="1"/>
        <end position="23"/>
    </location>
</feature>
<feature type="transmembrane region" description="Helical" evidence="3">
    <location>
        <begin position="305"/>
        <end position="327"/>
    </location>
</feature>
<dbReference type="InterPro" id="IPR002130">
    <property type="entry name" value="Cyclophilin-type_PPIase_dom"/>
</dbReference>
<dbReference type="GO" id="GO:0005783">
    <property type="term" value="C:endoplasmic reticulum"/>
    <property type="evidence" value="ECO:0007669"/>
    <property type="project" value="TreeGrafter"/>
</dbReference>
<proteinExistence type="predicted"/>
<sequence length="356" mass="40206">MVCLTKIIITSLLSFVALSSGAALKLKDSLKPQTYEINPPVNDLAFMVVEYFDVDTQSYKQFDISIELFSGLLPKTVKNFHQLSNGVKALLPNYKSKDEAVTIGYKNTTVETFEVDKYVQFGDVLPDVGPFSIYGYKFDDESFQVQFDRPGRVAMANYGADTNACQFFITTDTMHSLDNSYVAFGQVVEGLDTIIEKLQYLKDVTLPEGFDYKAKIIYSFCTSLHHDRILEATEEYLTLVDEYRKGNVNEENSMVFDPMLRSKFYEEHMDLLENTQKVVSSKNPHKVHSSQGKPNAKGPTNPVELLAVIVCKLLIIFSVGFGMNFVYNKYKYKILSKLGSGSKNSGDYKVVGLRHE</sequence>
<dbReference type="AlphaFoldDB" id="A0A1L0CRD1"/>
<dbReference type="GO" id="GO:0000324">
    <property type="term" value="C:fungal-type vacuole"/>
    <property type="evidence" value="ECO:0007669"/>
    <property type="project" value="TreeGrafter"/>
</dbReference>
<dbReference type="OrthoDB" id="193499at2759"/>
<gene>
    <name evidence="6" type="ORF">HGUI_03313</name>
</gene>
<protein>
    <recommendedName>
        <fullName evidence="5">PPIase cyclophilin-type domain-containing protein</fullName>
    </recommendedName>
</protein>
<feature type="region of interest" description="Disordered" evidence="2">
    <location>
        <begin position="278"/>
        <end position="298"/>
    </location>
</feature>
<dbReference type="SUPFAM" id="SSF50891">
    <property type="entry name" value="Cyclophilin-like"/>
    <property type="match status" value="1"/>
</dbReference>
<evidence type="ECO:0000313" key="7">
    <source>
        <dbReference type="Proteomes" id="UP000183365"/>
    </source>
</evidence>
<evidence type="ECO:0000259" key="5">
    <source>
        <dbReference type="PROSITE" id="PS50072"/>
    </source>
</evidence>
<feature type="chain" id="PRO_5013312681" description="PPIase cyclophilin-type domain-containing protein" evidence="4">
    <location>
        <begin position="24"/>
        <end position="356"/>
    </location>
</feature>
<dbReference type="VEuPathDB" id="FungiDB:HGUI_03313"/>
<dbReference type="CDD" id="cd00317">
    <property type="entry name" value="cyclophilin"/>
    <property type="match status" value="1"/>
</dbReference>
<name>A0A1L0CRD1_9ASCO</name>
<dbReference type="GO" id="GO:0006457">
    <property type="term" value="P:protein folding"/>
    <property type="evidence" value="ECO:0007669"/>
    <property type="project" value="TreeGrafter"/>
</dbReference>
<organism evidence="6 7">
    <name type="scientific">Hanseniaspora guilliermondii</name>
    <dbReference type="NCBI Taxonomy" id="56406"/>
    <lineage>
        <taxon>Eukaryota</taxon>
        <taxon>Fungi</taxon>
        <taxon>Dikarya</taxon>
        <taxon>Ascomycota</taxon>
        <taxon>Saccharomycotina</taxon>
        <taxon>Saccharomycetes</taxon>
        <taxon>Saccharomycodales</taxon>
        <taxon>Saccharomycodaceae</taxon>
        <taxon>Hanseniaspora</taxon>
    </lineage>
</organism>
<dbReference type="PANTHER" id="PTHR11071:SF568">
    <property type="entry name" value="PEPTIDYL-PROLYL CIS-TRANS ISOMERASE CPR4-RELATED"/>
    <property type="match status" value="1"/>
</dbReference>
<keyword evidence="3" id="KW-0472">Membrane</keyword>
<dbReference type="PANTHER" id="PTHR11071">
    <property type="entry name" value="PEPTIDYL-PROLYL CIS-TRANS ISOMERASE"/>
    <property type="match status" value="1"/>
</dbReference>
<evidence type="ECO:0000256" key="1">
    <source>
        <dbReference type="ARBA" id="ARBA00000971"/>
    </source>
</evidence>
<dbReference type="EMBL" id="FQNF01000079">
    <property type="protein sequence ID" value="SGZ41113.1"/>
    <property type="molecule type" value="Genomic_DNA"/>
</dbReference>
<comment type="catalytic activity">
    <reaction evidence="1">
        <text>[protein]-peptidylproline (omega=180) = [protein]-peptidylproline (omega=0)</text>
        <dbReference type="Rhea" id="RHEA:16237"/>
        <dbReference type="Rhea" id="RHEA-COMP:10747"/>
        <dbReference type="Rhea" id="RHEA-COMP:10748"/>
        <dbReference type="ChEBI" id="CHEBI:83833"/>
        <dbReference type="ChEBI" id="CHEBI:83834"/>
        <dbReference type="EC" id="5.2.1.8"/>
    </reaction>
</comment>
<dbReference type="InterPro" id="IPR029000">
    <property type="entry name" value="Cyclophilin-like_dom_sf"/>
</dbReference>
<dbReference type="PROSITE" id="PS50072">
    <property type="entry name" value="CSA_PPIASE_2"/>
    <property type="match status" value="1"/>
</dbReference>
<evidence type="ECO:0000256" key="2">
    <source>
        <dbReference type="SAM" id="MobiDB-lite"/>
    </source>
</evidence>
<dbReference type="Proteomes" id="UP000183365">
    <property type="component" value="Unassembled WGS sequence"/>
</dbReference>
<dbReference type="Pfam" id="PF00160">
    <property type="entry name" value="Pro_isomerase"/>
    <property type="match status" value="1"/>
</dbReference>
<keyword evidence="4" id="KW-0732">Signal</keyword>
<dbReference type="GO" id="GO:0003755">
    <property type="term" value="F:peptidyl-prolyl cis-trans isomerase activity"/>
    <property type="evidence" value="ECO:0007669"/>
    <property type="project" value="UniProtKB-EC"/>
</dbReference>
<keyword evidence="3" id="KW-0812">Transmembrane</keyword>